<dbReference type="GO" id="GO:0009245">
    <property type="term" value="P:lipid A biosynthetic process"/>
    <property type="evidence" value="ECO:0007669"/>
    <property type="project" value="UniProtKB-UniRule"/>
</dbReference>
<dbReference type="PANTHER" id="PTHR42724:SF1">
    <property type="entry name" value="TETRAACYLDISACCHARIDE 4'-KINASE, MITOCHONDRIAL-RELATED"/>
    <property type="match status" value="1"/>
</dbReference>
<keyword evidence="5 13" id="KW-0444">Lipid biosynthesis</keyword>
<sequence length="313" mass="32909">MLPLVPLYGAGLWVKGLLGVKARRLRGRVVSVGSLSAGGAGKTPVVMLVVEMLQAAGLGVDVLSRGYGRRGTGVERVDVAGSAERFGDEPLLMARRLGVPVWVGADRFAGGSAAEVGVETEGLVHVLDDGFQHRKLARDVDVVLLTRKDVGDGLLPAGDLREGLGALGRADVVVLREEEVAGLRGFVPAGKVVWVVRRELRFEGLVPARPFAFCGIARPDGFLGMLAGAGVVSAGVERLADHHRYGMRDVTRLIAAARAAGADGFCTTEKDAVKLTPAMRKRLEEVGPVSVAELRVSLVEGGVGDLVREKMGV</sequence>
<keyword evidence="10 13" id="KW-0067">ATP-binding</keyword>
<protein>
    <recommendedName>
        <fullName evidence="4 13">Tetraacyldisaccharide 4'-kinase</fullName>
        <ecNumber evidence="3 13">2.7.1.130</ecNumber>
    </recommendedName>
    <alternativeName>
        <fullName evidence="12 13">Lipid A 4'-kinase</fullName>
    </alternativeName>
</protein>
<dbReference type="SUPFAM" id="SSF52540">
    <property type="entry name" value="P-loop containing nucleoside triphosphate hydrolases"/>
    <property type="match status" value="1"/>
</dbReference>
<feature type="binding site" evidence="13">
    <location>
        <begin position="36"/>
        <end position="43"/>
    </location>
    <ligand>
        <name>ATP</name>
        <dbReference type="ChEBI" id="CHEBI:30616"/>
    </ligand>
</feature>
<dbReference type="AlphaFoldDB" id="A0A4Q0T1M5"/>
<comment type="function">
    <text evidence="1 13">Transfers the gamma-phosphate of ATP to the 4'-position of a tetraacyldisaccharide 1-phosphate intermediate (termed DS-1-P) to form tetraacyldisaccharide 1,4'-bis-phosphate (lipid IVA).</text>
</comment>
<evidence type="ECO:0000256" key="8">
    <source>
        <dbReference type="ARBA" id="ARBA00022741"/>
    </source>
</evidence>
<dbReference type="EMBL" id="RDSM01000001">
    <property type="protein sequence ID" value="RXH57067.1"/>
    <property type="molecule type" value="Genomic_DNA"/>
</dbReference>
<dbReference type="UniPathway" id="UPA00359">
    <property type="reaction ID" value="UER00482"/>
</dbReference>
<keyword evidence="8 13" id="KW-0547">Nucleotide-binding</keyword>
<accession>A0A4Q0T1M5</accession>
<reference evidence="14 15" key="1">
    <citation type="submission" date="2018-11" db="EMBL/GenBank/DDBJ databases">
        <authorList>
            <person name="Mardanov A.V."/>
            <person name="Ravin N.V."/>
            <person name="Dedysh S.N."/>
        </authorList>
    </citation>
    <scope>NUCLEOTIDE SEQUENCE [LARGE SCALE GENOMIC DNA]</scope>
    <source>
        <strain evidence="14 15">AF10</strain>
    </source>
</reference>
<keyword evidence="6 13" id="KW-0441">Lipid A biosynthesis</keyword>
<dbReference type="Pfam" id="PF02606">
    <property type="entry name" value="LpxK"/>
    <property type="match status" value="1"/>
</dbReference>
<comment type="catalytic activity">
    <reaction evidence="13">
        <text>a lipid A disaccharide + ATP = a lipid IVA + ADP + H(+)</text>
        <dbReference type="Rhea" id="RHEA:67840"/>
        <dbReference type="ChEBI" id="CHEBI:15378"/>
        <dbReference type="ChEBI" id="CHEBI:30616"/>
        <dbReference type="ChEBI" id="CHEBI:176343"/>
        <dbReference type="ChEBI" id="CHEBI:176425"/>
        <dbReference type="ChEBI" id="CHEBI:456216"/>
        <dbReference type="EC" id="2.7.1.130"/>
    </reaction>
</comment>
<dbReference type="InterPro" id="IPR003758">
    <property type="entry name" value="LpxK"/>
</dbReference>
<evidence type="ECO:0000256" key="5">
    <source>
        <dbReference type="ARBA" id="ARBA00022516"/>
    </source>
</evidence>
<evidence type="ECO:0000256" key="10">
    <source>
        <dbReference type="ARBA" id="ARBA00022840"/>
    </source>
</evidence>
<keyword evidence="9 13" id="KW-0418">Kinase</keyword>
<keyword evidence="15" id="KW-1185">Reference proteome</keyword>
<evidence type="ECO:0000256" key="13">
    <source>
        <dbReference type="HAMAP-Rule" id="MF_00409"/>
    </source>
</evidence>
<evidence type="ECO:0000256" key="2">
    <source>
        <dbReference type="ARBA" id="ARBA00004870"/>
    </source>
</evidence>
<evidence type="ECO:0000256" key="3">
    <source>
        <dbReference type="ARBA" id="ARBA00012071"/>
    </source>
</evidence>
<dbReference type="PANTHER" id="PTHR42724">
    <property type="entry name" value="TETRAACYLDISACCHARIDE 4'-KINASE"/>
    <property type="match status" value="1"/>
</dbReference>
<dbReference type="GO" id="GO:0005524">
    <property type="term" value="F:ATP binding"/>
    <property type="evidence" value="ECO:0007669"/>
    <property type="project" value="UniProtKB-UniRule"/>
</dbReference>
<dbReference type="HAMAP" id="MF_00409">
    <property type="entry name" value="LpxK"/>
    <property type="match status" value="1"/>
</dbReference>
<proteinExistence type="inferred from homology"/>
<name>A0A4Q0T1M5_9BACT</name>
<evidence type="ECO:0000256" key="11">
    <source>
        <dbReference type="ARBA" id="ARBA00023098"/>
    </source>
</evidence>
<keyword evidence="7 13" id="KW-0808">Transferase</keyword>
<evidence type="ECO:0000256" key="4">
    <source>
        <dbReference type="ARBA" id="ARBA00016436"/>
    </source>
</evidence>
<comment type="similarity">
    <text evidence="13">Belongs to the LpxK family.</text>
</comment>
<dbReference type="OrthoDB" id="9789797at2"/>
<reference evidence="15" key="2">
    <citation type="submission" date="2019-02" db="EMBL/GenBank/DDBJ databases">
        <title>Granulicella sibirica sp. nov., a psychrotolerant acidobacterium isolated from an organic soil layer in forested tundra, West Siberia.</title>
        <authorList>
            <person name="Oshkin I.Y."/>
            <person name="Kulichevskaya I.S."/>
            <person name="Rijpstra W.I.C."/>
            <person name="Sinninghe Damste J.S."/>
            <person name="Rakitin A.L."/>
            <person name="Ravin N.V."/>
            <person name="Dedysh S.N."/>
        </authorList>
    </citation>
    <scope>NUCLEOTIDE SEQUENCE [LARGE SCALE GENOMIC DNA]</scope>
    <source>
        <strain evidence="15">AF10</strain>
    </source>
</reference>
<evidence type="ECO:0000256" key="12">
    <source>
        <dbReference type="ARBA" id="ARBA00029757"/>
    </source>
</evidence>
<evidence type="ECO:0000256" key="6">
    <source>
        <dbReference type="ARBA" id="ARBA00022556"/>
    </source>
</evidence>
<dbReference type="NCBIfam" id="TIGR00682">
    <property type="entry name" value="lpxK"/>
    <property type="match status" value="1"/>
</dbReference>
<dbReference type="GO" id="GO:0009244">
    <property type="term" value="P:lipopolysaccharide core region biosynthetic process"/>
    <property type="evidence" value="ECO:0007669"/>
    <property type="project" value="TreeGrafter"/>
</dbReference>
<evidence type="ECO:0000313" key="15">
    <source>
        <dbReference type="Proteomes" id="UP000289437"/>
    </source>
</evidence>
<evidence type="ECO:0000256" key="1">
    <source>
        <dbReference type="ARBA" id="ARBA00002274"/>
    </source>
</evidence>
<dbReference type="InterPro" id="IPR027417">
    <property type="entry name" value="P-loop_NTPase"/>
</dbReference>
<dbReference type="EC" id="2.7.1.130" evidence="3 13"/>
<keyword evidence="11 13" id="KW-0443">Lipid metabolism</keyword>
<dbReference type="Proteomes" id="UP000289437">
    <property type="component" value="Unassembled WGS sequence"/>
</dbReference>
<evidence type="ECO:0000313" key="14">
    <source>
        <dbReference type="EMBL" id="RXH57067.1"/>
    </source>
</evidence>
<dbReference type="RefSeq" id="WP_161570791.1">
    <property type="nucleotide sequence ID" value="NZ_RDSM01000001.1"/>
</dbReference>
<dbReference type="GO" id="GO:0009029">
    <property type="term" value="F:lipid-A 4'-kinase activity"/>
    <property type="evidence" value="ECO:0007669"/>
    <property type="project" value="UniProtKB-UniRule"/>
</dbReference>
<dbReference type="GO" id="GO:0005886">
    <property type="term" value="C:plasma membrane"/>
    <property type="evidence" value="ECO:0007669"/>
    <property type="project" value="TreeGrafter"/>
</dbReference>
<organism evidence="14 15">
    <name type="scientific">Granulicella sibirica</name>
    <dbReference type="NCBI Taxonomy" id="2479048"/>
    <lineage>
        <taxon>Bacteria</taxon>
        <taxon>Pseudomonadati</taxon>
        <taxon>Acidobacteriota</taxon>
        <taxon>Terriglobia</taxon>
        <taxon>Terriglobales</taxon>
        <taxon>Acidobacteriaceae</taxon>
        <taxon>Granulicella</taxon>
    </lineage>
</organism>
<gene>
    <name evidence="13" type="primary">lpxK</name>
    <name evidence="14" type="ORF">GRAN_0377</name>
</gene>
<comment type="pathway">
    <text evidence="2 13">Glycolipid biosynthesis; lipid IV(A) biosynthesis; lipid IV(A) from (3R)-3-hydroxytetradecanoyl-[acyl-carrier-protein] and UDP-N-acetyl-alpha-D-glucosamine: step 6/6.</text>
</comment>
<comment type="caution">
    <text evidence="14">The sequence shown here is derived from an EMBL/GenBank/DDBJ whole genome shotgun (WGS) entry which is preliminary data.</text>
</comment>
<evidence type="ECO:0000256" key="7">
    <source>
        <dbReference type="ARBA" id="ARBA00022679"/>
    </source>
</evidence>
<evidence type="ECO:0000256" key="9">
    <source>
        <dbReference type="ARBA" id="ARBA00022777"/>
    </source>
</evidence>